<sequence length="141" mass="16248">MEFDSRRLDDPVVEFTFLSPRVFLYIRFVIGSEYFVDFVARLMTRPFLEAPSLLPEFGLEGSEILVSLIEVGLGHRRTAFLRDDSRLELRFGRGSRFDLEPRSDLAVRIDRGLTLGPGLRFRLEGLVVSGLFRPSHRYPLV</sequence>
<accession>A0ABQ7CPY7</accession>
<keyword evidence="2" id="KW-1185">Reference proteome</keyword>
<evidence type="ECO:0000313" key="1">
    <source>
        <dbReference type="EMBL" id="KAF3561120.1"/>
    </source>
</evidence>
<protein>
    <submittedName>
        <fullName evidence="1">Uncharacterized protein</fullName>
    </submittedName>
</protein>
<comment type="caution">
    <text evidence="1">The sequence shown here is derived from an EMBL/GenBank/DDBJ whole genome shotgun (WGS) entry which is preliminary data.</text>
</comment>
<name>A0ABQ7CPY7_BRACR</name>
<evidence type="ECO:0000313" key="2">
    <source>
        <dbReference type="Proteomes" id="UP000266723"/>
    </source>
</evidence>
<dbReference type="EMBL" id="QGKV02000759">
    <property type="protein sequence ID" value="KAF3561120.1"/>
    <property type="molecule type" value="Genomic_DNA"/>
</dbReference>
<gene>
    <name evidence="1" type="ORF">DY000_02015065</name>
</gene>
<proteinExistence type="predicted"/>
<reference evidence="1 2" key="1">
    <citation type="journal article" date="2020" name="BMC Genomics">
        <title>Intraspecific diversification of the crop wild relative Brassica cretica Lam. using demographic model selection.</title>
        <authorList>
            <person name="Kioukis A."/>
            <person name="Michalopoulou V.A."/>
            <person name="Briers L."/>
            <person name="Pirintsos S."/>
            <person name="Studholme D.J."/>
            <person name="Pavlidis P."/>
            <person name="Sarris P.F."/>
        </authorList>
    </citation>
    <scope>NUCLEOTIDE SEQUENCE [LARGE SCALE GENOMIC DNA]</scope>
    <source>
        <strain evidence="2">cv. PFS-1207/04</strain>
    </source>
</reference>
<organism evidence="1 2">
    <name type="scientific">Brassica cretica</name>
    <name type="common">Mustard</name>
    <dbReference type="NCBI Taxonomy" id="69181"/>
    <lineage>
        <taxon>Eukaryota</taxon>
        <taxon>Viridiplantae</taxon>
        <taxon>Streptophyta</taxon>
        <taxon>Embryophyta</taxon>
        <taxon>Tracheophyta</taxon>
        <taxon>Spermatophyta</taxon>
        <taxon>Magnoliopsida</taxon>
        <taxon>eudicotyledons</taxon>
        <taxon>Gunneridae</taxon>
        <taxon>Pentapetalae</taxon>
        <taxon>rosids</taxon>
        <taxon>malvids</taxon>
        <taxon>Brassicales</taxon>
        <taxon>Brassicaceae</taxon>
        <taxon>Brassiceae</taxon>
        <taxon>Brassica</taxon>
    </lineage>
</organism>
<dbReference type="Proteomes" id="UP000266723">
    <property type="component" value="Unassembled WGS sequence"/>
</dbReference>